<dbReference type="CDD" id="cd03357">
    <property type="entry name" value="LbH_MAT_GAT"/>
    <property type="match status" value="1"/>
</dbReference>
<protein>
    <recommendedName>
        <fullName evidence="5">Acetyltransferase</fullName>
        <ecNumber evidence="5">2.3.1.-</ecNumber>
    </recommendedName>
</protein>
<evidence type="ECO:0000256" key="1">
    <source>
        <dbReference type="ARBA" id="ARBA00007274"/>
    </source>
</evidence>
<dbReference type="PANTHER" id="PTHR43017">
    <property type="entry name" value="GALACTOSIDE O-ACETYLTRANSFERASE"/>
    <property type="match status" value="1"/>
</dbReference>
<dbReference type="eggNOG" id="COG0110">
    <property type="taxonomic scope" value="Bacteria"/>
</dbReference>
<dbReference type="InterPro" id="IPR011004">
    <property type="entry name" value="Trimer_LpxA-like_sf"/>
</dbReference>
<dbReference type="InterPro" id="IPR001451">
    <property type="entry name" value="Hexapep"/>
</dbReference>
<evidence type="ECO:0000259" key="6">
    <source>
        <dbReference type="SMART" id="SM01266"/>
    </source>
</evidence>
<dbReference type="AlphaFoldDB" id="A0A0R1GQQ4"/>
<dbReference type="FunFam" id="2.160.10.10:FF:000008">
    <property type="entry name" value="Maltose O-acetyltransferase"/>
    <property type="match status" value="1"/>
</dbReference>
<dbReference type="Pfam" id="PF00132">
    <property type="entry name" value="Hexapep"/>
    <property type="match status" value="1"/>
</dbReference>
<dbReference type="EC" id="2.3.1.-" evidence="5"/>
<feature type="domain" description="Maltose/galactoside acetyltransferase" evidence="6">
    <location>
        <begin position="6"/>
        <end position="60"/>
    </location>
</feature>
<keyword evidence="8" id="KW-1185">Reference proteome</keyword>
<dbReference type="SUPFAM" id="SSF51161">
    <property type="entry name" value="Trimeric LpxA-like enzymes"/>
    <property type="match status" value="1"/>
</dbReference>
<reference evidence="7 8" key="1">
    <citation type="journal article" date="2015" name="Genome Announc.">
        <title>Expanding the biotechnology potential of lactobacilli through comparative genomics of 213 strains and associated genera.</title>
        <authorList>
            <person name="Sun Z."/>
            <person name="Harris H.M."/>
            <person name="McCann A."/>
            <person name="Guo C."/>
            <person name="Argimon S."/>
            <person name="Zhang W."/>
            <person name="Yang X."/>
            <person name="Jeffery I.B."/>
            <person name="Cooney J.C."/>
            <person name="Kagawa T.F."/>
            <person name="Liu W."/>
            <person name="Song Y."/>
            <person name="Salvetti E."/>
            <person name="Wrobel A."/>
            <person name="Rasinkangas P."/>
            <person name="Parkhill J."/>
            <person name="Rea M.C."/>
            <person name="O'Sullivan O."/>
            <person name="Ritari J."/>
            <person name="Douillard F.P."/>
            <person name="Paul Ross R."/>
            <person name="Yang R."/>
            <person name="Briner A.E."/>
            <person name="Felis G.E."/>
            <person name="de Vos W.M."/>
            <person name="Barrangou R."/>
            <person name="Klaenhammer T.R."/>
            <person name="Caufield P.W."/>
            <person name="Cui Y."/>
            <person name="Zhang H."/>
            <person name="O'Toole P.W."/>
        </authorList>
    </citation>
    <scope>NUCLEOTIDE SEQUENCE [LARGE SCALE GENOMIC DNA]</scope>
    <source>
        <strain evidence="7 8">ATCC 53295</strain>
    </source>
</reference>
<evidence type="ECO:0000313" key="8">
    <source>
        <dbReference type="Proteomes" id="UP000051176"/>
    </source>
</evidence>
<dbReference type="OrthoDB" id="9812571at2"/>
<dbReference type="Proteomes" id="UP000051176">
    <property type="component" value="Unassembled WGS sequence"/>
</dbReference>
<comment type="similarity">
    <text evidence="1 5">Belongs to the transferase hexapeptide repeat family.</text>
</comment>
<keyword evidence="3" id="KW-0677">Repeat</keyword>
<evidence type="ECO:0000256" key="4">
    <source>
        <dbReference type="ARBA" id="ARBA00023315"/>
    </source>
</evidence>
<keyword evidence="2 5" id="KW-0808">Transferase</keyword>
<keyword evidence="4 5" id="KW-0012">Acyltransferase</keyword>
<evidence type="ECO:0000313" key="7">
    <source>
        <dbReference type="EMBL" id="KRK36390.1"/>
    </source>
</evidence>
<dbReference type="PANTHER" id="PTHR43017:SF1">
    <property type="entry name" value="ACETYLTRANSFERASE YJL218W-RELATED"/>
    <property type="match status" value="1"/>
</dbReference>
<proteinExistence type="inferred from homology"/>
<dbReference type="InterPro" id="IPR024688">
    <property type="entry name" value="Mac_dom"/>
</dbReference>
<dbReference type="STRING" id="357278.IV61_GL000931"/>
<dbReference type="SMART" id="SM01266">
    <property type="entry name" value="Mac"/>
    <property type="match status" value="1"/>
</dbReference>
<dbReference type="Gene3D" id="2.160.10.10">
    <property type="entry name" value="Hexapeptide repeat proteins"/>
    <property type="match status" value="1"/>
</dbReference>
<accession>A0A0R1GQQ4</accession>
<comment type="caution">
    <text evidence="7">The sequence shown here is derived from an EMBL/GenBank/DDBJ whole genome shotgun (WGS) entry which is preliminary data.</text>
</comment>
<evidence type="ECO:0000256" key="5">
    <source>
        <dbReference type="RuleBase" id="RU367021"/>
    </source>
</evidence>
<organism evidence="7 8">
    <name type="scientific">Levilactobacillus parabrevis ATCC 53295</name>
    <dbReference type="NCBI Taxonomy" id="1267003"/>
    <lineage>
        <taxon>Bacteria</taxon>
        <taxon>Bacillati</taxon>
        <taxon>Bacillota</taxon>
        <taxon>Bacilli</taxon>
        <taxon>Lactobacillales</taxon>
        <taxon>Lactobacillaceae</taxon>
        <taxon>Levilactobacillus</taxon>
    </lineage>
</organism>
<dbReference type="InterPro" id="IPR039369">
    <property type="entry name" value="LacA-like"/>
</dbReference>
<evidence type="ECO:0000256" key="3">
    <source>
        <dbReference type="ARBA" id="ARBA00022737"/>
    </source>
</evidence>
<dbReference type="GO" id="GO:0008870">
    <property type="term" value="F:galactoside O-acetyltransferase activity"/>
    <property type="evidence" value="ECO:0007669"/>
    <property type="project" value="TreeGrafter"/>
</dbReference>
<name>A0A0R1GQQ4_9LACO</name>
<gene>
    <name evidence="7" type="ORF">FD07_GL000862</name>
</gene>
<dbReference type="Pfam" id="PF12464">
    <property type="entry name" value="Mac"/>
    <property type="match status" value="1"/>
</dbReference>
<dbReference type="RefSeq" id="WP_020089610.1">
    <property type="nucleotide sequence ID" value="NZ_AZCZ01000022.1"/>
</dbReference>
<dbReference type="EMBL" id="AZCZ01000022">
    <property type="protein sequence ID" value="KRK36390.1"/>
    <property type="molecule type" value="Genomic_DNA"/>
</dbReference>
<dbReference type="PATRIC" id="fig|1267003.4.peg.914"/>
<evidence type="ECO:0000256" key="2">
    <source>
        <dbReference type="ARBA" id="ARBA00022679"/>
    </source>
</evidence>
<sequence length="196" mass="21554">MAKTEFQKMMDEELYDVNDEKLVADRFAARDLYEELDTIPFREKDRVTALVTKLFGSVGKNVEIRPRFACDYGYNIHVGDNFFANFDCILLDTCEINIGNNVLLAPKVQIYTAGHPYNLEARTSWLGYGKPVTIGNNCWIGGNAVIVPGVTIGNNVIVGGGAVVTKSFGDNVVIAGNPARIVKHLDAEGNVIPEKK</sequence>